<dbReference type="PANTHER" id="PTHR30483">
    <property type="entry name" value="LEUCINE-SPECIFIC-BINDING PROTEIN"/>
    <property type="match status" value="1"/>
</dbReference>
<keyword evidence="4" id="KW-0029">Amino-acid transport</keyword>
<dbReference type="InterPro" id="IPR000709">
    <property type="entry name" value="Leu_Ile_Val-bd"/>
</dbReference>
<dbReference type="InterPro" id="IPR051010">
    <property type="entry name" value="BCAA_transport"/>
</dbReference>
<evidence type="ECO:0000256" key="4">
    <source>
        <dbReference type="ARBA" id="ARBA00022970"/>
    </source>
</evidence>
<keyword evidence="3 5" id="KW-0732">Signal</keyword>
<keyword evidence="8" id="KW-1185">Reference proteome</keyword>
<dbReference type="Pfam" id="PF13458">
    <property type="entry name" value="Peripla_BP_6"/>
    <property type="match status" value="1"/>
</dbReference>
<protein>
    <submittedName>
        <fullName evidence="7">ABC transporter substrate-binding protein</fullName>
    </submittedName>
</protein>
<dbReference type="InterPro" id="IPR028081">
    <property type="entry name" value="Leu-bd"/>
</dbReference>
<evidence type="ECO:0000313" key="8">
    <source>
        <dbReference type="Proteomes" id="UP000482960"/>
    </source>
</evidence>
<dbReference type="SUPFAM" id="SSF53822">
    <property type="entry name" value="Periplasmic binding protein-like I"/>
    <property type="match status" value="1"/>
</dbReference>
<reference evidence="7 8" key="1">
    <citation type="submission" date="2020-03" db="EMBL/GenBank/DDBJ databases">
        <title>Whole genome shotgun sequence of Phytohabitans rumicis NBRC 108638.</title>
        <authorList>
            <person name="Komaki H."/>
            <person name="Tamura T."/>
        </authorList>
    </citation>
    <scope>NUCLEOTIDE SEQUENCE [LARGE SCALE GENOMIC DNA]</scope>
    <source>
        <strain evidence="7 8">NBRC 108638</strain>
    </source>
</reference>
<gene>
    <name evidence="7" type="ORF">Prum_098220</name>
</gene>
<evidence type="ECO:0000256" key="3">
    <source>
        <dbReference type="ARBA" id="ARBA00022729"/>
    </source>
</evidence>
<organism evidence="7 8">
    <name type="scientific">Phytohabitans rumicis</name>
    <dbReference type="NCBI Taxonomy" id="1076125"/>
    <lineage>
        <taxon>Bacteria</taxon>
        <taxon>Bacillati</taxon>
        <taxon>Actinomycetota</taxon>
        <taxon>Actinomycetes</taxon>
        <taxon>Micromonosporales</taxon>
        <taxon>Micromonosporaceae</taxon>
    </lineage>
</organism>
<comment type="caution">
    <text evidence="7">The sequence shown here is derived from an EMBL/GenBank/DDBJ whole genome shotgun (WGS) entry which is preliminary data.</text>
</comment>
<evidence type="ECO:0000256" key="5">
    <source>
        <dbReference type="SAM" id="SignalP"/>
    </source>
</evidence>
<name>A0A6V8LKT7_9ACTN</name>
<feature type="domain" description="Leucine-binding protein" evidence="6">
    <location>
        <begin position="32"/>
        <end position="364"/>
    </location>
</feature>
<dbReference type="PANTHER" id="PTHR30483:SF38">
    <property type="entry name" value="BLR7848 PROTEIN"/>
    <property type="match status" value="1"/>
</dbReference>
<dbReference type="PRINTS" id="PR00337">
    <property type="entry name" value="LEUILEVALBP"/>
</dbReference>
<dbReference type="Gene3D" id="3.40.50.2300">
    <property type="match status" value="2"/>
</dbReference>
<dbReference type="GO" id="GO:0006865">
    <property type="term" value="P:amino acid transport"/>
    <property type="evidence" value="ECO:0007669"/>
    <property type="project" value="UniProtKB-KW"/>
</dbReference>
<keyword evidence="2" id="KW-0813">Transport</keyword>
<dbReference type="InterPro" id="IPR028082">
    <property type="entry name" value="Peripla_BP_I"/>
</dbReference>
<evidence type="ECO:0000259" key="6">
    <source>
        <dbReference type="Pfam" id="PF13458"/>
    </source>
</evidence>
<reference evidence="7 8" key="2">
    <citation type="submission" date="2020-03" db="EMBL/GenBank/DDBJ databases">
        <authorList>
            <person name="Ichikawa N."/>
            <person name="Kimura A."/>
            <person name="Kitahashi Y."/>
            <person name="Uohara A."/>
        </authorList>
    </citation>
    <scope>NUCLEOTIDE SEQUENCE [LARGE SCALE GENOMIC DNA]</scope>
    <source>
        <strain evidence="7 8">NBRC 108638</strain>
    </source>
</reference>
<accession>A0A6V8LKT7</accession>
<evidence type="ECO:0000313" key="7">
    <source>
        <dbReference type="EMBL" id="GFJ96180.1"/>
    </source>
</evidence>
<sequence length="396" mass="40660">MRGTAVCVAALAMVCAMAGCGDDSSTGDDEGPIKVGQIVSLTGNYAPLGTENEKSVKLAVEQVNAAGGVLGRQIELTVRDDKSQPDQSVLAFNDLKGQDVAAVIGSPFSNSALATIPLVDREKIPYISLTPADEQVNPVHPYVFVVPATAGTYADRILQYLKAQNITKVAVAYDGKSSYAKAGFNGTKSKASGHGITLTATPEFQTTTTEFSAVFNQVRSSGAQALVVWATGAPGVALAKQYATAGLNLPVVFTGAQASKLWLDPVGAAADGVLVASSIGVVGASLPDGAQKTAINELAGPFQEKYGYAPPQFAQDGYTGVKLLVAAIEKAGSTDPAKIQAALEGLSAVTPNGAYAYSATDHAGLKADYISINAVQGGKFVPTEWAMQQLTAVAGK</sequence>
<dbReference type="CDD" id="cd06333">
    <property type="entry name" value="PBP1_ABC_RPA1789-like"/>
    <property type="match status" value="1"/>
</dbReference>
<dbReference type="AlphaFoldDB" id="A0A6V8LKT7"/>
<feature type="signal peptide" evidence="5">
    <location>
        <begin position="1"/>
        <end position="18"/>
    </location>
</feature>
<dbReference type="RefSeq" id="WP_246278786.1">
    <property type="nucleotide sequence ID" value="NZ_BAABJB010000052.1"/>
</dbReference>
<feature type="chain" id="PRO_5028900899" evidence="5">
    <location>
        <begin position="19"/>
        <end position="396"/>
    </location>
</feature>
<dbReference type="PROSITE" id="PS51257">
    <property type="entry name" value="PROKAR_LIPOPROTEIN"/>
    <property type="match status" value="1"/>
</dbReference>
<comment type="similarity">
    <text evidence="1">Belongs to the leucine-binding protein family.</text>
</comment>
<proteinExistence type="inferred from homology"/>
<evidence type="ECO:0000256" key="1">
    <source>
        <dbReference type="ARBA" id="ARBA00010062"/>
    </source>
</evidence>
<evidence type="ECO:0000256" key="2">
    <source>
        <dbReference type="ARBA" id="ARBA00022448"/>
    </source>
</evidence>
<dbReference type="Proteomes" id="UP000482960">
    <property type="component" value="Unassembled WGS sequence"/>
</dbReference>
<dbReference type="EMBL" id="BLPG01000002">
    <property type="protein sequence ID" value="GFJ96180.1"/>
    <property type="molecule type" value="Genomic_DNA"/>
</dbReference>